<keyword evidence="2" id="KW-0472">Membrane</keyword>
<feature type="compositionally biased region" description="Low complexity" evidence="1">
    <location>
        <begin position="104"/>
        <end position="118"/>
    </location>
</feature>
<evidence type="ECO:0000256" key="2">
    <source>
        <dbReference type="SAM" id="Phobius"/>
    </source>
</evidence>
<evidence type="ECO:0000313" key="3">
    <source>
        <dbReference type="EMBL" id="MEY8043193.1"/>
    </source>
</evidence>
<keyword evidence="2" id="KW-0812">Transmembrane</keyword>
<dbReference type="Proteomes" id="UP001564626">
    <property type="component" value="Unassembled WGS sequence"/>
</dbReference>
<evidence type="ECO:0000256" key="1">
    <source>
        <dbReference type="SAM" id="MobiDB-lite"/>
    </source>
</evidence>
<evidence type="ECO:0000313" key="4">
    <source>
        <dbReference type="Proteomes" id="UP001564626"/>
    </source>
</evidence>
<accession>A0ABV4CRY1</accession>
<feature type="region of interest" description="Disordered" evidence="1">
    <location>
        <begin position="225"/>
        <end position="248"/>
    </location>
</feature>
<proteinExistence type="predicted"/>
<sequence>MHHARASAPDDRDPDADGLHAFNLGMVPASVTPPRTWRHAAWFAITASAASLGGLLVATSMLVGGGHTIDGLQLPSMPRGGEYPPLLRRTDAPTPPASPDSSDRAPAAVRDESAGPSRAPVPAPPATSRPPGTAPAGTPTAPPPPAVIPPAPAPAGTAPAPPSATTAPPDREPLIEPLPSPLTAEPAEPTSTTPQPPGSAAQQYLDEITREELHRFCDQVRRGQHSWPFADRCPEATGVPPGPAGTAS</sequence>
<feature type="compositionally biased region" description="Low complexity" evidence="1">
    <location>
        <begin position="154"/>
        <end position="168"/>
    </location>
</feature>
<dbReference type="RefSeq" id="WP_345357923.1">
    <property type="nucleotide sequence ID" value="NZ_BAABII010000003.1"/>
</dbReference>
<feature type="transmembrane region" description="Helical" evidence="2">
    <location>
        <begin position="40"/>
        <end position="63"/>
    </location>
</feature>
<feature type="region of interest" description="Disordered" evidence="1">
    <location>
        <begin position="69"/>
        <end position="207"/>
    </location>
</feature>
<name>A0ABV4CRY1_9PSEU</name>
<organism evidence="3 4">
    <name type="scientific">Saccharopolyspora cebuensis</name>
    <dbReference type="NCBI Taxonomy" id="418759"/>
    <lineage>
        <taxon>Bacteria</taxon>
        <taxon>Bacillati</taxon>
        <taxon>Actinomycetota</taxon>
        <taxon>Actinomycetes</taxon>
        <taxon>Pseudonocardiales</taxon>
        <taxon>Pseudonocardiaceae</taxon>
        <taxon>Saccharopolyspora</taxon>
    </lineage>
</organism>
<feature type="compositionally biased region" description="Low complexity" evidence="1">
    <location>
        <begin position="129"/>
        <end position="139"/>
    </location>
</feature>
<dbReference type="EMBL" id="JBGEHV010000081">
    <property type="protein sequence ID" value="MEY8043193.1"/>
    <property type="molecule type" value="Genomic_DNA"/>
</dbReference>
<feature type="compositionally biased region" description="Low complexity" evidence="1">
    <location>
        <begin position="181"/>
        <end position="193"/>
    </location>
</feature>
<comment type="caution">
    <text evidence="3">The sequence shown here is derived from an EMBL/GenBank/DDBJ whole genome shotgun (WGS) entry which is preliminary data.</text>
</comment>
<protein>
    <submittedName>
        <fullName evidence="3">Uncharacterized protein</fullName>
    </submittedName>
</protein>
<feature type="compositionally biased region" description="Pro residues" evidence="1">
    <location>
        <begin position="119"/>
        <end position="128"/>
    </location>
</feature>
<gene>
    <name evidence="3" type="ORF">AB8O55_27605</name>
</gene>
<reference evidence="3 4" key="1">
    <citation type="submission" date="2024-08" db="EMBL/GenBank/DDBJ databases">
        <title>Genome mining of Saccharopolyspora cebuensis PGLac3 from Nigerian medicinal plant.</title>
        <authorList>
            <person name="Ezeobiora C.E."/>
            <person name="Igbokwe N.H."/>
            <person name="Amin D.H."/>
            <person name="Mendie U.E."/>
        </authorList>
    </citation>
    <scope>NUCLEOTIDE SEQUENCE [LARGE SCALE GENOMIC DNA]</scope>
    <source>
        <strain evidence="3 4">PGLac3</strain>
    </source>
</reference>
<feature type="compositionally biased region" description="Pro residues" evidence="1">
    <location>
        <begin position="140"/>
        <end position="153"/>
    </location>
</feature>
<keyword evidence="4" id="KW-1185">Reference proteome</keyword>
<keyword evidence="2" id="KW-1133">Transmembrane helix</keyword>